<name>A0A1H1CXL7_9BURK</name>
<proteinExistence type="predicted"/>
<feature type="signal peptide" evidence="2">
    <location>
        <begin position="1"/>
        <end position="33"/>
    </location>
</feature>
<evidence type="ECO:0000313" key="4">
    <source>
        <dbReference type="Proteomes" id="UP000183487"/>
    </source>
</evidence>
<sequence>MSVVPKLAPVLQRKRLAFALIAASLCMSIAACGNDDKPDDAAATSSSSTDSPADNSSTQAATQDNPLAASSAPSAVTIQTPALPASGSDAALSATASTPLATPVIHTVD</sequence>
<dbReference type="Proteomes" id="UP000183487">
    <property type="component" value="Unassembled WGS sequence"/>
</dbReference>
<protein>
    <submittedName>
        <fullName evidence="3">Uncharacterized protein</fullName>
    </submittedName>
</protein>
<keyword evidence="2" id="KW-0732">Signal</keyword>
<dbReference type="EMBL" id="FNKP01000001">
    <property type="protein sequence ID" value="SDQ68964.1"/>
    <property type="molecule type" value="Genomic_DNA"/>
</dbReference>
<dbReference type="OrthoDB" id="9035781at2"/>
<dbReference type="AlphaFoldDB" id="A0A1H1CXL7"/>
<evidence type="ECO:0000256" key="1">
    <source>
        <dbReference type="SAM" id="MobiDB-lite"/>
    </source>
</evidence>
<dbReference type="PROSITE" id="PS51257">
    <property type="entry name" value="PROKAR_LIPOPROTEIN"/>
    <property type="match status" value="1"/>
</dbReference>
<evidence type="ECO:0000313" key="3">
    <source>
        <dbReference type="EMBL" id="SDQ68964.1"/>
    </source>
</evidence>
<evidence type="ECO:0000256" key="2">
    <source>
        <dbReference type="SAM" id="SignalP"/>
    </source>
</evidence>
<feature type="region of interest" description="Disordered" evidence="1">
    <location>
        <begin position="36"/>
        <end position="75"/>
    </location>
</feature>
<feature type="chain" id="PRO_5010223593" evidence="2">
    <location>
        <begin position="34"/>
        <end position="109"/>
    </location>
</feature>
<feature type="compositionally biased region" description="Low complexity" evidence="1">
    <location>
        <begin position="41"/>
        <end position="58"/>
    </location>
</feature>
<reference evidence="4" key="1">
    <citation type="submission" date="2016-10" db="EMBL/GenBank/DDBJ databases">
        <authorList>
            <person name="Varghese N."/>
            <person name="Submissions S."/>
        </authorList>
    </citation>
    <scope>NUCLEOTIDE SEQUENCE [LARGE SCALE GENOMIC DNA]</scope>
    <source>
        <strain evidence="4">GAS106B</strain>
    </source>
</reference>
<accession>A0A1H1CXL7</accession>
<gene>
    <name evidence="3" type="ORF">SAMN05443245_2365</name>
</gene>
<keyword evidence="4" id="KW-1185">Reference proteome</keyword>
<organism evidence="3 4">
    <name type="scientific">Paraburkholderia fungorum</name>
    <dbReference type="NCBI Taxonomy" id="134537"/>
    <lineage>
        <taxon>Bacteria</taxon>
        <taxon>Pseudomonadati</taxon>
        <taxon>Pseudomonadota</taxon>
        <taxon>Betaproteobacteria</taxon>
        <taxon>Burkholderiales</taxon>
        <taxon>Burkholderiaceae</taxon>
        <taxon>Paraburkholderia</taxon>
    </lineage>
</organism>